<evidence type="ECO:0000256" key="1">
    <source>
        <dbReference type="SAM" id="Coils"/>
    </source>
</evidence>
<reference evidence="2" key="1">
    <citation type="journal article" date="2021" name="mSystems">
        <title>Bacteria and Archaea Synergistically Convert Glycine Betaine to Biogenic Methane in the Formosa Cold Seep of the South China Sea.</title>
        <authorList>
            <person name="Li L."/>
            <person name="Zhang W."/>
            <person name="Zhang S."/>
            <person name="Song L."/>
            <person name="Sun Q."/>
            <person name="Zhang H."/>
            <person name="Xiang H."/>
            <person name="Dong X."/>
        </authorList>
    </citation>
    <scope>NUCLEOTIDE SEQUENCE</scope>
    <source>
        <strain evidence="2">ZWT</strain>
    </source>
</reference>
<name>A0A9J6NUP7_9CLOT</name>
<keyword evidence="3" id="KW-1185">Reference proteome</keyword>
<accession>A0A9J6NUP7</accession>
<proteinExistence type="predicted"/>
<dbReference type="RefSeq" id="WP_250857044.1">
    <property type="nucleotide sequence ID" value="NZ_JAGSOJ010000001.1"/>
</dbReference>
<dbReference type="Proteomes" id="UP001056429">
    <property type="component" value="Unassembled WGS sequence"/>
</dbReference>
<gene>
    <name evidence="2" type="ORF">KDK92_00465</name>
</gene>
<reference evidence="2" key="2">
    <citation type="submission" date="2021-04" db="EMBL/GenBank/DDBJ databases">
        <authorList>
            <person name="Dong X."/>
        </authorList>
    </citation>
    <scope>NUCLEOTIDE SEQUENCE</scope>
    <source>
        <strain evidence="2">ZWT</strain>
    </source>
</reference>
<organism evidence="2 3">
    <name type="scientific">Oceanirhabdus seepicola</name>
    <dbReference type="NCBI Taxonomy" id="2828781"/>
    <lineage>
        <taxon>Bacteria</taxon>
        <taxon>Bacillati</taxon>
        <taxon>Bacillota</taxon>
        <taxon>Clostridia</taxon>
        <taxon>Eubacteriales</taxon>
        <taxon>Clostridiaceae</taxon>
        <taxon>Oceanirhabdus</taxon>
    </lineage>
</organism>
<sequence length="152" mass="17729">MNFENKKLNAIVNRLLNKALKMGYKKEDIEDCYIEELLKKTTSLRIKDFIELSYYKGIFKGFQYVETLINISDKSNDSDNNSKELEKQNTELLKRLETLNEIVLNIKEPPKSTGKMLADGRSFVSFRNEYSNKISQAIKIASDNKDYLEEIK</sequence>
<protein>
    <submittedName>
        <fullName evidence="2">Uncharacterized protein</fullName>
    </submittedName>
</protein>
<dbReference type="AlphaFoldDB" id="A0A9J6NUP7"/>
<dbReference type="EMBL" id="JAGSOJ010000001">
    <property type="protein sequence ID" value="MCM1988194.1"/>
    <property type="molecule type" value="Genomic_DNA"/>
</dbReference>
<keyword evidence="1" id="KW-0175">Coiled coil</keyword>
<evidence type="ECO:0000313" key="2">
    <source>
        <dbReference type="EMBL" id="MCM1988194.1"/>
    </source>
</evidence>
<evidence type="ECO:0000313" key="3">
    <source>
        <dbReference type="Proteomes" id="UP001056429"/>
    </source>
</evidence>
<feature type="coiled-coil region" evidence="1">
    <location>
        <begin position="75"/>
        <end position="102"/>
    </location>
</feature>
<comment type="caution">
    <text evidence="2">The sequence shown here is derived from an EMBL/GenBank/DDBJ whole genome shotgun (WGS) entry which is preliminary data.</text>
</comment>